<keyword evidence="1" id="KW-1133">Transmembrane helix</keyword>
<keyword evidence="1" id="KW-0812">Transmembrane</keyword>
<dbReference type="EMBL" id="JBHUML010000002">
    <property type="protein sequence ID" value="MFD2704061.1"/>
    <property type="molecule type" value="Genomic_DNA"/>
</dbReference>
<evidence type="ECO:0000256" key="1">
    <source>
        <dbReference type="SAM" id="Phobius"/>
    </source>
</evidence>
<evidence type="ECO:0000313" key="2">
    <source>
        <dbReference type="EMBL" id="MFD2704061.1"/>
    </source>
</evidence>
<gene>
    <name evidence="2" type="ORF">ACFSUB_01170</name>
</gene>
<dbReference type="Proteomes" id="UP001597520">
    <property type="component" value="Unassembled WGS sequence"/>
</dbReference>
<organism evidence="2 3">
    <name type="scientific">Salibacterium lacus</name>
    <dbReference type="NCBI Taxonomy" id="1898109"/>
    <lineage>
        <taxon>Bacteria</taxon>
        <taxon>Bacillati</taxon>
        <taxon>Bacillota</taxon>
        <taxon>Bacilli</taxon>
        <taxon>Bacillales</taxon>
        <taxon>Bacillaceae</taxon>
    </lineage>
</organism>
<accession>A0ABW5SWD2</accession>
<dbReference type="RefSeq" id="WP_380711354.1">
    <property type="nucleotide sequence ID" value="NZ_JBHUML010000002.1"/>
</dbReference>
<evidence type="ECO:0000313" key="3">
    <source>
        <dbReference type="Proteomes" id="UP001597520"/>
    </source>
</evidence>
<comment type="caution">
    <text evidence="2">The sequence shown here is derived from an EMBL/GenBank/DDBJ whole genome shotgun (WGS) entry which is preliminary data.</text>
</comment>
<sequence>MNITEGVDFNTMMFIGPTVVLIVTISGLCLLYKVLFNRFSKPVDNFLLSGVTLLGAYIWFFPMGMGFFEYFKSWGM</sequence>
<proteinExistence type="predicted"/>
<name>A0ABW5SWD2_9BACI</name>
<feature type="transmembrane region" description="Helical" evidence="1">
    <location>
        <begin position="46"/>
        <end position="68"/>
    </location>
</feature>
<keyword evidence="1" id="KW-0472">Membrane</keyword>
<reference evidence="3" key="1">
    <citation type="journal article" date="2019" name="Int. J. Syst. Evol. Microbiol.">
        <title>The Global Catalogue of Microorganisms (GCM) 10K type strain sequencing project: providing services to taxonomists for standard genome sequencing and annotation.</title>
        <authorList>
            <consortium name="The Broad Institute Genomics Platform"/>
            <consortium name="The Broad Institute Genome Sequencing Center for Infectious Disease"/>
            <person name="Wu L."/>
            <person name="Ma J."/>
        </authorList>
    </citation>
    <scope>NUCLEOTIDE SEQUENCE [LARGE SCALE GENOMIC DNA]</scope>
    <source>
        <strain evidence="3">KCTC 33792</strain>
    </source>
</reference>
<protein>
    <submittedName>
        <fullName evidence="2">Uncharacterized protein</fullName>
    </submittedName>
</protein>
<keyword evidence="3" id="KW-1185">Reference proteome</keyword>
<feature type="transmembrane region" description="Helical" evidence="1">
    <location>
        <begin position="12"/>
        <end position="34"/>
    </location>
</feature>